<dbReference type="GO" id="GO:0045905">
    <property type="term" value="P:positive regulation of translational termination"/>
    <property type="evidence" value="ECO:0007669"/>
    <property type="project" value="Ensembl"/>
</dbReference>
<organism evidence="12 13">
    <name type="scientific">Meleagris gallopavo</name>
    <name type="common">Wild turkey</name>
    <dbReference type="NCBI Taxonomy" id="9103"/>
    <lineage>
        <taxon>Eukaryota</taxon>
        <taxon>Metazoa</taxon>
        <taxon>Chordata</taxon>
        <taxon>Craniata</taxon>
        <taxon>Vertebrata</taxon>
        <taxon>Euteleostomi</taxon>
        <taxon>Archelosauria</taxon>
        <taxon>Archosauria</taxon>
        <taxon>Dinosauria</taxon>
        <taxon>Saurischia</taxon>
        <taxon>Theropoda</taxon>
        <taxon>Coelurosauria</taxon>
        <taxon>Aves</taxon>
        <taxon>Neognathae</taxon>
        <taxon>Galloanserae</taxon>
        <taxon>Galliformes</taxon>
        <taxon>Phasianidae</taxon>
        <taxon>Meleagridinae</taxon>
        <taxon>Meleagris</taxon>
    </lineage>
</organism>
<dbReference type="GO" id="GO:0005634">
    <property type="term" value="C:nucleus"/>
    <property type="evidence" value="ECO:0007669"/>
    <property type="project" value="TreeGrafter"/>
</dbReference>
<dbReference type="SUPFAM" id="SSF51197">
    <property type="entry name" value="Clavaminate synthase-like"/>
    <property type="match status" value="1"/>
</dbReference>
<dbReference type="InterPro" id="IPR041667">
    <property type="entry name" value="Cupin_8"/>
</dbReference>
<comment type="catalytic activity">
    <reaction evidence="6">
        <text>L-lysyl-[protein] + 2-oxoglutarate + O2 = 4-hydroxy-L-lysyl-[protein] + succinate + CO2</text>
        <dbReference type="Rhea" id="RHEA:57156"/>
        <dbReference type="Rhea" id="RHEA-COMP:9752"/>
        <dbReference type="Rhea" id="RHEA-COMP:15084"/>
        <dbReference type="ChEBI" id="CHEBI:15379"/>
        <dbReference type="ChEBI" id="CHEBI:16526"/>
        <dbReference type="ChEBI" id="CHEBI:16810"/>
        <dbReference type="ChEBI" id="CHEBI:29969"/>
        <dbReference type="ChEBI" id="CHEBI:30031"/>
        <dbReference type="ChEBI" id="CHEBI:141495"/>
    </reaction>
</comment>
<evidence type="ECO:0000256" key="8">
    <source>
        <dbReference type="ARBA" id="ARBA00078704"/>
    </source>
</evidence>
<evidence type="ECO:0000256" key="1">
    <source>
        <dbReference type="ARBA" id="ARBA00001954"/>
    </source>
</evidence>
<dbReference type="Pfam" id="PF13621">
    <property type="entry name" value="Cupin_8"/>
    <property type="match status" value="1"/>
</dbReference>
<dbReference type="Gene3D" id="2.60.120.650">
    <property type="entry name" value="Cupin"/>
    <property type="match status" value="1"/>
</dbReference>
<keyword evidence="4" id="KW-0408">Iron</keyword>
<dbReference type="AlphaFoldDB" id="G1MUQ5"/>
<comment type="cofactor">
    <cofactor evidence="1">
        <name>Fe(2+)</name>
        <dbReference type="ChEBI" id="CHEBI:29033"/>
    </cofactor>
</comment>
<evidence type="ECO:0000256" key="7">
    <source>
        <dbReference type="ARBA" id="ARBA00067203"/>
    </source>
</evidence>
<evidence type="ECO:0000256" key="6">
    <source>
        <dbReference type="ARBA" id="ARBA00047762"/>
    </source>
</evidence>
<accession>G1MUQ5</accession>
<dbReference type="OrthoDB" id="203487at2759"/>
<dbReference type="GO" id="GO:0016706">
    <property type="term" value="F:2-oxoglutarate-dependent dioxygenase activity"/>
    <property type="evidence" value="ECO:0007669"/>
    <property type="project" value="Ensembl"/>
</dbReference>
<dbReference type="GO" id="GO:0140096">
    <property type="term" value="F:catalytic activity, acting on a protein"/>
    <property type="evidence" value="ECO:0007669"/>
    <property type="project" value="UniProtKB-ARBA"/>
</dbReference>
<dbReference type="GO" id="GO:0046872">
    <property type="term" value="F:metal ion binding"/>
    <property type="evidence" value="ECO:0007669"/>
    <property type="project" value="UniProtKB-KW"/>
</dbReference>
<dbReference type="FunCoup" id="G1MUQ5">
    <property type="interactions" value="728"/>
</dbReference>
<dbReference type="FunFam" id="2.60.120.650:FF:000030">
    <property type="entry name" value="JmjC domain-containing protein 4"/>
    <property type="match status" value="1"/>
</dbReference>
<evidence type="ECO:0000256" key="5">
    <source>
        <dbReference type="ARBA" id="ARBA00038068"/>
    </source>
</evidence>
<dbReference type="PANTHER" id="PTHR12480:SF6">
    <property type="entry name" value="2-OXOGLUTARATE AND IRON-DEPENDENT OXYGENASE JMJD4"/>
    <property type="match status" value="1"/>
</dbReference>
<dbReference type="Bgee" id="ENSMGAG00000002678">
    <property type="expression patterns" value="Expressed in pectoralis major and 17 other cell types or tissues"/>
</dbReference>
<dbReference type="HOGENOM" id="CLU_016785_2_2_1"/>
<reference evidence="12 13" key="1">
    <citation type="journal article" date="2010" name="PLoS Biol.">
        <title>Multi-platform next-generation sequencing of the domestic turkey (Meleagris gallopavo): genome assembly and analysis.</title>
        <authorList>
            <person name="Dalloul R.A."/>
            <person name="Long J.A."/>
            <person name="Zimin A.V."/>
            <person name="Aslam L."/>
            <person name="Beal K."/>
            <person name="Blomberg L.A."/>
            <person name="Bouffard P."/>
            <person name="Burt D.W."/>
            <person name="Crasta O."/>
            <person name="Crooijmans R.P."/>
            <person name="Cooper K."/>
            <person name="Coulombe R.A."/>
            <person name="De S."/>
            <person name="Delany M.E."/>
            <person name="Dodgson J.B."/>
            <person name="Dong J.J."/>
            <person name="Evans C."/>
            <person name="Frederickson K.M."/>
            <person name="Flicek P."/>
            <person name="Florea L."/>
            <person name="Folkerts O."/>
            <person name="Groenen M.A."/>
            <person name="Harkins T.T."/>
            <person name="Herrero J."/>
            <person name="Hoffmann S."/>
            <person name="Megens H.J."/>
            <person name="Jiang A."/>
            <person name="de Jong P."/>
            <person name="Kaiser P."/>
            <person name="Kim H."/>
            <person name="Kim K.W."/>
            <person name="Kim S."/>
            <person name="Langenberger D."/>
            <person name="Lee M.K."/>
            <person name="Lee T."/>
            <person name="Mane S."/>
            <person name="Marcais G."/>
            <person name="Marz M."/>
            <person name="McElroy A.P."/>
            <person name="Modise T."/>
            <person name="Nefedov M."/>
            <person name="Notredame C."/>
            <person name="Paton I.R."/>
            <person name="Payne W.S."/>
            <person name="Pertea G."/>
            <person name="Prickett D."/>
            <person name="Puiu D."/>
            <person name="Qioa D."/>
            <person name="Raineri E."/>
            <person name="Ruffier M."/>
            <person name="Salzberg S.L."/>
            <person name="Schatz M.C."/>
            <person name="Scheuring C."/>
            <person name="Schmidt C.J."/>
            <person name="Schroeder S."/>
            <person name="Searle S.M."/>
            <person name="Smith E.J."/>
            <person name="Smith J."/>
            <person name="Sonstegard T.S."/>
            <person name="Stadler P.F."/>
            <person name="Tafer H."/>
            <person name="Tu Z.J."/>
            <person name="Van Tassell C.P."/>
            <person name="Vilella A.J."/>
            <person name="Williams K.P."/>
            <person name="Yorke J.A."/>
            <person name="Zhang L."/>
            <person name="Zhang H.B."/>
            <person name="Zhang X."/>
            <person name="Zhang Y."/>
            <person name="Reed K.M."/>
        </authorList>
    </citation>
    <scope>NUCLEOTIDE SEQUENCE [LARGE SCALE GENOMIC DNA]</scope>
</reference>
<evidence type="ECO:0000256" key="4">
    <source>
        <dbReference type="ARBA" id="ARBA00023004"/>
    </source>
</evidence>
<gene>
    <name evidence="12" type="primary">JMJD4</name>
</gene>
<keyword evidence="13" id="KW-1185">Reference proteome</keyword>
<evidence type="ECO:0000256" key="9">
    <source>
        <dbReference type="ARBA" id="ARBA00080747"/>
    </source>
</evidence>
<dbReference type="PROSITE" id="PS51184">
    <property type="entry name" value="JMJC"/>
    <property type="match status" value="1"/>
</dbReference>
<dbReference type="GO" id="GO:0005737">
    <property type="term" value="C:cytoplasm"/>
    <property type="evidence" value="ECO:0007669"/>
    <property type="project" value="Ensembl"/>
</dbReference>
<dbReference type="Proteomes" id="UP000001645">
    <property type="component" value="Chromosome 6"/>
</dbReference>
<evidence type="ECO:0000256" key="3">
    <source>
        <dbReference type="ARBA" id="ARBA00023002"/>
    </source>
</evidence>
<dbReference type="InParanoid" id="G1MUQ5"/>
<dbReference type="InterPro" id="IPR003347">
    <property type="entry name" value="JmjC_dom"/>
</dbReference>
<protein>
    <recommendedName>
        <fullName evidence="7">2-oxoglutarate and iron-dependent oxygenase JMJD4</fullName>
    </recommendedName>
    <alternativeName>
        <fullName evidence="8">JmjC domain-containing protein 4</fullName>
    </alternativeName>
    <alternativeName>
        <fullName evidence="10">Jumonji domain-containing protein 4</fullName>
    </alternativeName>
    <alternativeName>
        <fullName evidence="9">Lysyl-hydroxylase JMJD4</fullName>
    </alternativeName>
</protein>
<dbReference type="GO" id="GO:0043565">
    <property type="term" value="F:sequence-specific DNA binding"/>
    <property type="evidence" value="ECO:0007669"/>
    <property type="project" value="TreeGrafter"/>
</dbReference>
<feature type="domain" description="JmjC" evidence="11">
    <location>
        <begin position="141"/>
        <end position="300"/>
    </location>
</feature>
<evidence type="ECO:0000313" key="12">
    <source>
        <dbReference type="Ensembl" id="ENSMGAP00000002289.2"/>
    </source>
</evidence>
<dbReference type="SMART" id="SM00558">
    <property type="entry name" value="JmjC"/>
    <property type="match status" value="1"/>
</dbReference>
<dbReference type="GeneTree" id="ENSGT00940000159380"/>
<comment type="similarity">
    <text evidence="5">Belongs to the JMJD6 family.</text>
</comment>
<keyword evidence="3" id="KW-0560">Oxidoreductase</keyword>
<name>G1MUQ5_MELGA</name>
<reference evidence="12" key="3">
    <citation type="submission" date="2025-09" db="UniProtKB">
        <authorList>
            <consortium name="Ensembl"/>
        </authorList>
    </citation>
    <scope>IDENTIFICATION</scope>
</reference>
<evidence type="ECO:0000256" key="10">
    <source>
        <dbReference type="ARBA" id="ARBA00082904"/>
    </source>
</evidence>
<dbReference type="PANTHER" id="PTHR12480">
    <property type="entry name" value="ARGININE DEMETHYLASE AND LYSYL-HYDROXYLASE JMJD"/>
    <property type="match status" value="1"/>
</dbReference>
<dbReference type="Ensembl" id="ENSMGAT00000002964.2">
    <property type="protein sequence ID" value="ENSMGAP00000002289.2"/>
    <property type="gene ID" value="ENSMGAG00000002678.2"/>
</dbReference>
<keyword evidence="2" id="KW-0479">Metal-binding</keyword>
<evidence type="ECO:0000313" key="13">
    <source>
        <dbReference type="Proteomes" id="UP000001645"/>
    </source>
</evidence>
<reference evidence="12" key="2">
    <citation type="submission" date="2025-08" db="UniProtKB">
        <authorList>
            <consortium name="Ensembl"/>
        </authorList>
    </citation>
    <scope>IDENTIFICATION</scope>
</reference>
<evidence type="ECO:0000256" key="2">
    <source>
        <dbReference type="ARBA" id="ARBA00022723"/>
    </source>
</evidence>
<proteinExistence type="inferred from homology"/>
<dbReference type="InterPro" id="IPR050910">
    <property type="entry name" value="JMJD6_ArgDemeth/LysHydrox"/>
</dbReference>
<sequence length="426" mass="49351">MDRATFACSTAFFRDYSSSAQGTFSTGHVDFIDKIESFTYSDFFRDYLIPNQPCVFSEKFTDGWSSRRNWVTWGGKPDFDHLLQEFGEAIVPVANCDVKEYNSNPKEQLPFKEYISYWKEYIKNGYRSSRGCLYLKDWHLSRAFPEQDVYTTPVYFSSDWLNEYWDAIAVDDYRFVYMGPKGSWTPFHADVFRSYSWSANICGRKKWLLYPPGQEDYLKDCHGNLPFDVTAPGLQDRNVYPRYNQSQPPVEIVQEAGEIVFIPSGWHHQVYNLEDTISINHNWVNGCNVAIMWCFLQDELAAVQREINEWKDPMDDWHLQCQLIMKSCTGIDYKEFYNFLKVIAENRISILENGLDDEASAKNTPKAAISTLGSWSSSDLIASSSNSVWSKRGREEHPCWFWGSGGVNHMAVLSLVESHLLYVFIA</sequence>
<dbReference type="CDD" id="cd02208">
    <property type="entry name" value="cupin_RmlC-like"/>
    <property type="match status" value="1"/>
</dbReference>
<evidence type="ECO:0000259" key="11">
    <source>
        <dbReference type="PROSITE" id="PS51184"/>
    </source>
</evidence>